<feature type="transmembrane region" description="Helical" evidence="1">
    <location>
        <begin position="197"/>
        <end position="219"/>
    </location>
</feature>
<keyword evidence="1" id="KW-0812">Transmembrane</keyword>
<dbReference type="NCBIfam" id="TIGR02587">
    <property type="entry name" value="TIGR02587 family membrane protein"/>
    <property type="match status" value="1"/>
</dbReference>
<feature type="transmembrane region" description="Helical" evidence="1">
    <location>
        <begin position="20"/>
        <end position="39"/>
    </location>
</feature>
<dbReference type="InterPro" id="IPR024464">
    <property type="entry name" value="DUF2391"/>
</dbReference>
<feature type="transmembrane region" description="Helical" evidence="1">
    <location>
        <begin position="165"/>
        <end position="182"/>
    </location>
</feature>
<dbReference type="Proteomes" id="UP000321926">
    <property type="component" value="Unassembled WGS sequence"/>
</dbReference>
<feature type="transmembrane region" description="Helical" evidence="1">
    <location>
        <begin position="231"/>
        <end position="256"/>
    </location>
</feature>
<keyword evidence="3" id="KW-1185">Reference proteome</keyword>
<keyword evidence="1" id="KW-1133">Transmembrane helix</keyword>
<organism evidence="2 3">
    <name type="scientific">Pontibacter qinzhouensis</name>
    <dbReference type="NCBI Taxonomy" id="2603253"/>
    <lineage>
        <taxon>Bacteria</taxon>
        <taxon>Pseudomonadati</taxon>
        <taxon>Bacteroidota</taxon>
        <taxon>Cytophagia</taxon>
        <taxon>Cytophagales</taxon>
        <taxon>Hymenobacteraceae</taxon>
        <taxon>Pontibacter</taxon>
    </lineage>
</organism>
<proteinExistence type="predicted"/>
<reference evidence="2 3" key="1">
    <citation type="submission" date="2019-08" db="EMBL/GenBank/DDBJ databases">
        <authorList>
            <person name="Shi S."/>
        </authorList>
    </citation>
    <scope>NUCLEOTIDE SEQUENCE [LARGE SCALE GENOMIC DNA]</scope>
    <source>
        <strain evidence="2 3">GY10130</strain>
    </source>
</reference>
<evidence type="ECO:0000256" key="1">
    <source>
        <dbReference type="SAM" id="Phobius"/>
    </source>
</evidence>
<keyword evidence="1" id="KW-0472">Membrane</keyword>
<dbReference type="OrthoDB" id="147125at2"/>
<feature type="transmembrane region" description="Helical" evidence="1">
    <location>
        <begin position="262"/>
        <end position="289"/>
    </location>
</feature>
<dbReference type="RefSeq" id="WP_147920776.1">
    <property type="nucleotide sequence ID" value="NZ_VRTY01000015.1"/>
</dbReference>
<feature type="transmembrane region" description="Helical" evidence="1">
    <location>
        <begin position="85"/>
        <end position="103"/>
    </location>
</feature>
<gene>
    <name evidence="2" type="ORF">FVR03_05720</name>
</gene>
<dbReference type="EMBL" id="VRTY01000015">
    <property type="protein sequence ID" value="TXK49819.1"/>
    <property type="molecule type" value="Genomic_DNA"/>
</dbReference>
<accession>A0A5C8KCU7</accession>
<name>A0A5C8KCU7_9BACT</name>
<comment type="caution">
    <text evidence="2">The sequence shown here is derived from an EMBL/GenBank/DDBJ whole genome shotgun (WGS) entry which is preliminary data.</text>
</comment>
<dbReference type="AlphaFoldDB" id="A0A5C8KCU7"/>
<evidence type="ECO:0000313" key="3">
    <source>
        <dbReference type="Proteomes" id="UP000321926"/>
    </source>
</evidence>
<feature type="transmembrane region" description="Helical" evidence="1">
    <location>
        <begin position="45"/>
        <end position="64"/>
    </location>
</feature>
<protein>
    <submittedName>
        <fullName evidence="2">TIGR02587 family membrane protein</fullName>
    </submittedName>
</protein>
<evidence type="ECO:0000313" key="2">
    <source>
        <dbReference type="EMBL" id="TXK49819.1"/>
    </source>
</evidence>
<dbReference type="Pfam" id="PF09622">
    <property type="entry name" value="DUF2391"/>
    <property type="match status" value="1"/>
</dbReference>
<dbReference type="InterPro" id="IPR013416">
    <property type="entry name" value="CHP02587_IM"/>
</dbReference>
<sequence length="290" mass="31905">MVQKKRPIHKSVREYGQGIIGGLLFSFPMLFTMEVWWAGFSATPLQLLLLIVTTYMLLLGYNRYAGMRAETSWRSILIDSVEEMGIGLVLSFVVLFLLNRIRLEGMTIDEMLGKTILEAMAVSIGVSIGTAQLGVNSENDKDNGKKPEELTAEPRQASWWSDKSSLLALSFCGAIIVGGNIAPTEEVILLAIESEPYHILLLSILSVVLSLIAIYYSVLNGPEKHNHKSKLFNVAFDTCLSYLVALVASAMCLWFFGRFQNVSFYVAVSQCIVLGVIATLGASAGRLLIK</sequence>